<reference evidence="1" key="1">
    <citation type="journal article" date="2015" name="Nature">
        <title>Complex archaea that bridge the gap between prokaryotes and eukaryotes.</title>
        <authorList>
            <person name="Spang A."/>
            <person name="Saw J.H."/>
            <person name="Jorgensen S.L."/>
            <person name="Zaremba-Niedzwiedzka K."/>
            <person name="Martijn J."/>
            <person name="Lind A.E."/>
            <person name="van Eijk R."/>
            <person name="Schleper C."/>
            <person name="Guy L."/>
            <person name="Ettema T.J."/>
        </authorList>
    </citation>
    <scope>NUCLEOTIDE SEQUENCE</scope>
</reference>
<evidence type="ECO:0000313" key="1">
    <source>
        <dbReference type="EMBL" id="KKM67121.1"/>
    </source>
</evidence>
<dbReference type="EMBL" id="LAZR01010406">
    <property type="protein sequence ID" value="KKM67121.1"/>
    <property type="molecule type" value="Genomic_DNA"/>
</dbReference>
<organism evidence="1">
    <name type="scientific">marine sediment metagenome</name>
    <dbReference type="NCBI Taxonomy" id="412755"/>
    <lineage>
        <taxon>unclassified sequences</taxon>
        <taxon>metagenomes</taxon>
        <taxon>ecological metagenomes</taxon>
    </lineage>
</organism>
<gene>
    <name evidence="1" type="ORF">LCGC14_1474390</name>
</gene>
<accession>A0A0F9JXC6</accession>
<comment type="caution">
    <text evidence="1">The sequence shown here is derived from an EMBL/GenBank/DDBJ whole genome shotgun (WGS) entry which is preliminary data.</text>
</comment>
<proteinExistence type="predicted"/>
<sequence>MKLINSKRLEKLEKFFMSIGWAGEYEDPESIHGGIVRARKGTYLHLPMMKLEFRTKEEFIARVTEVAGKIWDKMEETKEIMK</sequence>
<name>A0A0F9JXC6_9ZZZZ</name>
<dbReference type="AlphaFoldDB" id="A0A0F9JXC6"/>
<protein>
    <submittedName>
        <fullName evidence="1">Uncharacterized protein</fullName>
    </submittedName>
</protein>